<comment type="catalytic activity">
    <reaction evidence="15">
        <text>[GlcNAc-(1-&gt;4)-Mur2Ac(oyl-L-Ala-gamma-D-Glu-L-Lys-D-Ala-D-Ala)](n)-di-trans,octa-cis-undecaprenyl diphosphate + beta-D-GlcNAc-(1-&gt;4)-Mur2Ac(oyl-L-Ala-gamma-D-Glu-L-Lys-D-Ala-D-Ala)-di-trans,octa-cis-undecaprenyl diphosphate = [GlcNAc-(1-&gt;4)-Mur2Ac(oyl-L-Ala-gamma-D-Glu-L-Lys-D-Ala-D-Ala)](n+1)-di-trans,octa-cis-undecaprenyl diphosphate + di-trans,octa-cis-undecaprenyl diphosphate + H(+)</text>
        <dbReference type="Rhea" id="RHEA:23708"/>
        <dbReference type="Rhea" id="RHEA-COMP:9602"/>
        <dbReference type="Rhea" id="RHEA-COMP:9603"/>
        <dbReference type="ChEBI" id="CHEBI:15378"/>
        <dbReference type="ChEBI" id="CHEBI:58405"/>
        <dbReference type="ChEBI" id="CHEBI:60033"/>
        <dbReference type="ChEBI" id="CHEBI:78435"/>
        <dbReference type="EC" id="2.4.99.28"/>
    </reaction>
</comment>
<keyword evidence="18" id="KW-0131">Cell cycle</keyword>
<evidence type="ECO:0000256" key="9">
    <source>
        <dbReference type="ARBA" id="ARBA00032370"/>
    </source>
</evidence>
<proteinExistence type="inferred from homology"/>
<evidence type="ECO:0000256" key="2">
    <source>
        <dbReference type="ARBA" id="ARBA00022676"/>
    </source>
</evidence>
<evidence type="ECO:0000256" key="12">
    <source>
        <dbReference type="ARBA" id="ARBA00041185"/>
    </source>
</evidence>
<dbReference type="EC" id="2.4.99.28" evidence="14"/>
<evidence type="ECO:0000313" key="18">
    <source>
        <dbReference type="EMBL" id="KSV58704.1"/>
    </source>
</evidence>
<keyword evidence="18" id="KW-0132">Cell division</keyword>
<protein>
    <recommendedName>
        <fullName evidence="12">Probable peptidoglycan glycosyltransferase FtsW</fullName>
        <ecNumber evidence="14">2.4.99.28</ecNumber>
    </recommendedName>
    <alternativeName>
        <fullName evidence="13">Cell division protein FtsW</fullName>
    </alternativeName>
    <alternativeName>
        <fullName evidence="10">Cell wall polymerase</fullName>
    </alternativeName>
    <alternativeName>
        <fullName evidence="9">Peptidoglycan polymerase</fullName>
    </alternativeName>
</protein>
<keyword evidence="6" id="KW-0573">Peptidoglycan synthesis</keyword>
<feature type="transmembrane region" description="Helical" evidence="17">
    <location>
        <begin position="153"/>
        <end position="171"/>
    </location>
</feature>
<keyword evidence="7 17" id="KW-1133">Transmembrane helix</keyword>
<dbReference type="GO" id="GO:0032153">
    <property type="term" value="C:cell division site"/>
    <property type="evidence" value="ECO:0007669"/>
    <property type="project" value="TreeGrafter"/>
</dbReference>
<accession>A0A0V8QDQ8</accession>
<dbReference type="Pfam" id="PF01098">
    <property type="entry name" value="FTSW_RODA_SPOVE"/>
    <property type="match status" value="1"/>
</dbReference>
<dbReference type="GO" id="GO:0009252">
    <property type="term" value="P:peptidoglycan biosynthetic process"/>
    <property type="evidence" value="ECO:0007669"/>
    <property type="project" value="UniProtKB-KW"/>
</dbReference>
<dbReference type="AlphaFoldDB" id="A0A0V8QDQ8"/>
<dbReference type="GO" id="GO:0015648">
    <property type="term" value="F:lipid-linked peptidoglycan transporter activity"/>
    <property type="evidence" value="ECO:0007669"/>
    <property type="project" value="TreeGrafter"/>
</dbReference>
<evidence type="ECO:0000256" key="15">
    <source>
        <dbReference type="ARBA" id="ARBA00049902"/>
    </source>
</evidence>
<dbReference type="InterPro" id="IPR001182">
    <property type="entry name" value="FtsW/RodA"/>
</dbReference>
<feature type="transmembrane region" description="Helical" evidence="17">
    <location>
        <begin position="12"/>
        <end position="37"/>
    </location>
</feature>
<feature type="transmembrane region" description="Helical" evidence="17">
    <location>
        <begin position="283"/>
        <end position="304"/>
    </location>
</feature>
<evidence type="ECO:0000256" key="6">
    <source>
        <dbReference type="ARBA" id="ARBA00022984"/>
    </source>
</evidence>
<keyword evidence="5" id="KW-0133">Cell shape</keyword>
<comment type="subcellular location">
    <subcellularLocation>
        <location evidence="1">Membrane</location>
        <topology evidence="1">Multi-pass membrane protein</topology>
    </subcellularLocation>
</comment>
<dbReference type="OrthoDB" id="9812661at2"/>
<evidence type="ECO:0000256" key="1">
    <source>
        <dbReference type="ARBA" id="ARBA00004141"/>
    </source>
</evidence>
<evidence type="ECO:0000313" key="19">
    <source>
        <dbReference type="Proteomes" id="UP000054874"/>
    </source>
</evidence>
<comment type="function">
    <text evidence="16">Peptidoglycan polymerase that is essential for cell division.</text>
</comment>
<dbReference type="GO" id="GO:0008360">
    <property type="term" value="P:regulation of cell shape"/>
    <property type="evidence" value="ECO:0007669"/>
    <property type="project" value="UniProtKB-KW"/>
</dbReference>
<dbReference type="GO" id="GO:0008955">
    <property type="term" value="F:peptidoglycan glycosyltransferase activity"/>
    <property type="evidence" value="ECO:0007669"/>
    <property type="project" value="UniProtKB-EC"/>
</dbReference>
<evidence type="ECO:0000256" key="4">
    <source>
        <dbReference type="ARBA" id="ARBA00022692"/>
    </source>
</evidence>
<dbReference type="RefSeq" id="WP_058353139.1">
    <property type="nucleotide sequence ID" value="NZ_CABMMD010000164.1"/>
</dbReference>
<evidence type="ECO:0000256" key="7">
    <source>
        <dbReference type="ARBA" id="ARBA00022989"/>
    </source>
</evidence>
<dbReference type="GO" id="GO:0051301">
    <property type="term" value="P:cell division"/>
    <property type="evidence" value="ECO:0007669"/>
    <property type="project" value="UniProtKB-KW"/>
</dbReference>
<keyword evidence="8 17" id="KW-0472">Membrane</keyword>
<feature type="transmembrane region" description="Helical" evidence="17">
    <location>
        <begin position="349"/>
        <end position="370"/>
    </location>
</feature>
<organism evidence="18 19">
    <name type="scientific">Acetivibrio ethanolgignens</name>
    <dbReference type="NCBI Taxonomy" id="290052"/>
    <lineage>
        <taxon>Bacteria</taxon>
        <taxon>Bacillati</taxon>
        <taxon>Bacillota</taxon>
        <taxon>Clostridia</taxon>
        <taxon>Eubacteriales</taxon>
        <taxon>Oscillospiraceae</taxon>
        <taxon>Acetivibrio</taxon>
    </lineage>
</organism>
<dbReference type="EMBL" id="LNAM01000164">
    <property type="protein sequence ID" value="KSV58704.1"/>
    <property type="molecule type" value="Genomic_DNA"/>
</dbReference>
<feature type="transmembrane region" description="Helical" evidence="17">
    <location>
        <begin position="198"/>
        <end position="216"/>
    </location>
</feature>
<feature type="transmembrane region" description="Helical" evidence="17">
    <location>
        <begin position="316"/>
        <end position="337"/>
    </location>
</feature>
<evidence type="ECO:0000256" key="11">
    <source>
        <dbReference type="ARBA" id="ARBA00038053"/>
    </source>
</evidence>
<keyword evidence="3" id="KW-0808">Transferase</keyword>
<dbReference type="PANTHER" id="PTHR30474:SF2">
    <property type="entry name" value="PEPTIDOGLYCAN GLYCOSYLTRANSFERASE FTSW-RELATED"/>
    <property type="match status" value="1"/>
</dbReference>
<reference evidence="18 19" key="1">
    <citation type="submission" date="2015-11" db="EMBL/GenBank/DDBJ databases">
        <title>Butyribacter intestini gen. nov., sp. nov., a butyric acid-producing bacterium of the family Lachnospiraceae isolated from the human faeces.</title>
        <authorList>
            <person name="Zou Y."/>
            <person name="Xue W."/>
            <person name="Luo G."/>
            <person name="Lv M."/>
        </authorList>
    </citation>
    <scope>NUCLEOTIDE SEQUENCE [LARGE SCALE GENOMIC DNA]</scope>
    <source>
        <strain evidence="18 19">ACET-33324</strain>
    </source>
</reference>
<evidence type="ECO:0000256" key="14">
    <source>
        <dbReference type="ARBA" id="ARBA00044770"/>
    </source>
</evidence>
<comment type="caution">
    <text evidence="18">The sequence shown here is derived from an EMBL/GenBank/DDBJ whole genome shotgun (WGS) entry which is preliminary data.</text>
</comment>
<name>A0A0V8QDQ8_9FIRM</name>
<feature type="transmembrane region" description="Helical" evidence="17">
    <location>
        <begin position="89"/>
        <end position="109"/>
    </location>
</feature>
<comment type="similarity">
    <text evidence="11">Belongs to the SEDS family. FtsW subfamily.</text>
</comment>
<evidence type="ECO:0000256" key="8">
    <source>
        <dbReference type="ARBA" id="ARBA00023136"/>
    </source>
</evidence>
<dbReference type="STRING" id="290052.ASU35_02565"/>
<keyword evidence="4 17" id="KW-0812">Transmembrane</keyword>
<evidence type="ECO:0000256" key="3">
    <source>
        <dbReference type="ARBA" id="ARBA00022679"/>
    </source>
</evidence>
<sequence length="378" mass="41579">MAGKREKTYSCYDYSLLFLTLFLVCFGLIMIYSTSAYSAQVFRNGDSMFYLKRQGGSALLGIVAMLFISKVDYRILLKRIPVLNMKPVTVAYLGAIILQIAVFIPGLGVEYNGAKRWLKLGPVQFQPSDLSKVAVILFVSYIIYTAPKRMDKFAGFIRVALYMSPLVGLVLKENMSTAIVLCGIMVGICFVGSRKKWYYFVAAFFMVLGGAAFILFGEGFRMERIMIWLDVENHEKGFQILQGLYAIASGGLTGTGLGGSMQKLGYVPEAQNDMIFSIICEELGLFGAITVILLFVLLIWRLFIISINAPDMYGGLMCTGILVHIAVQVVINIAVVTNSIPSTGIPLPFISYGGTSVAVLLAEMGLALSVSNQIKYER</sequence>
<evidence type="ECO:0000256" key="10">
    <source>
        <dbReference type="ARBA" id="ARBA00033270"/>
    </source>
</evidence>
<evidence type="ECO:0000256" key="16">
    <source>
        <dbReference type="ARBA" id="ARBA00049966"/>
    </source>
</evidence>
<keyword evidence="19" id="KW-1185">Reference proteome</keyword>
<evidence type="ECO:0000256" key="13">
    <source>
        <dbReference type="ARBA" id="ARBA00041418"/>
    </source>
</evidence>
<dbReference type="PANTHER" id="PTHR30474">
    <property type="entry name" value="CELL CYCLE PROTEIN"/>
    <property type="match status" value="1"/>
</dbReference>
<gene>
    <name evidence="18" type="ORF">ASU35_02565</name>
</gene>
<dbReference type="Proteomes" id="UP000054874">
    <property type="component" value="Unassembled WGS sequence"/>
</dbReference>
<feature type="transmembrane region" description="Helical" evidence="17">
    <location>
        <begin position="57"/>
        <end position="77"/>
    </location>
</feature>
<feature type="transmembrane region" description="Helical" evidence="17">
    <location>
        <begin position="177"/>
        <end position="193"/>
    </location>
</feature>
<dbReference type="GO" id="GO:0005886">
    <property type="term" value="C:plasma membrane"/>
    <property type="evidence" value="ECO:0007669"/>
    <property type="project" value="TreeGrafter"/>
</dbReference>
<evidence type="ECO:0000256" key="17">
    <source>
        <dbReference type="SAM" id="Phobius"/>
    </source>
</evidence>
<evidence type="ECO:0000256" key="5">
    <source>
        <dbReference type="ARBA" id="ARBA00022960"/>
    </source>
</evidence>
<keyword evidence="2" id="KW-0328">Glycosyltransferase</keyword>
<feature type="transmembrane region" description="Helical" evidence="17">
    <location>
        <begin position="129"/>
        <end position="146"/>
    </location>
</feature>